<keyword evidence="12" id="KW-1185">Reference proteome</keyword>
<dbReference type="Pfam" id="PF13923">
    <property type="entry name" value="zf-C3HC4_2"/>
    <property type="match status" value="1"/>
</dbReference>
<keyword evidence="6" id="KW-0862">Zinc</keyword>
<dbReference type="GO" id="GO:0000209">
    <property type="term" value="P:protein polyubiquitination"/>
    <property type="evidence" value="ECO:0007669"/>
    <property type="project" value="TreeGrafter"/>
</dbReference>
<comment type="catalytic activity">
    <reaction evidence="1">
        <text>S-ubiquitinyl-[E2 ubiquitin-conjugating enzyme]-L-cysteine + [acceptor protein]-L-lysine = [E2 ubiquitin-conjugating enzyme]-L-cysteine + N(6)-ubiquitinyl-[acceptor protein]-L-lysine.</text>
        <dbReference type="EC" id="2.3.2.27"/>
    </reaction>
</comment>
<dbReference type="InterPro" id="IPR058746">
    <property type="entry name" value="Znf_RING-type_Topors"/>
</dbReference>
<reference evidence="11 12" key="1">
    <citation type="submission" date="2022-01" db="EMBL/GenBank/DDBJ databases">
        <authorList>
            <person name="Xiong W."/>
            <person name="Schranz E."/>
        </authorList>
    </citation>
    <scope>NUCLEOTIDE SEQUENCE [LARGE SCALE GENOMIC DNA]</scope>
</reference>
<protein>
    <recommendedName>
        <fullName evidence="2">RING-type E3 ubiquitin transferase</fullName>
        <ecNumber evidence="2">2.3.2.27</ecNumber>
    </recommendedName>
</protein>
<evidence type="ECO:0000256" key="2">
    <source>
        <dbReference type="ARBA" id="ARBA00012483"/>
    </source>
</evidence>
<dbReference type="Gene3D" id="3.30.40.10">
    <property type="entry name" value="Zinc/RING finger domain, C3HC4 (zinc finger)"/>
    <property type="match status" value="1"/>
</dbReference>
<keyword evidence="7" id="KW-0805">Transcription regulation</keyword>
<dbReference type="CDD" id="cd16574">
    <property type="entry name" value="RING-HC_Topors"/>
    <property type="match status" value="1"/>
</dbReference>
<evidence type="ECO:0000256" key="5">
    <source>
        <dbReference type="ARBA" id="ARBA00022771"/>
    </source>
</evidence>
<evidence type="ECO:0000259" key="10">
    <source>
        <dbReference type="PROSITE" id="PS50089"/>
    </source>
</evidence>
<evidence type="ECO:0000256" key="7">
    <source>
        <dbReference type="ARBA" id="ARBA00023015"/>
    </source>
</evidence>
<dbReference type="AlphaFoldDB" id="A0AAU9MI73"/>
<evidence type="ECO:0000256" key="9">
    <source>
        <dbReference type="PROSITE-ProRule" id="PRU00175"/>
    </source>
</evidence>
<evidence type="ECO:0000256" key="3">
    <source>
        <dbReference type="ARBA" id="ARBA00022679"/>
    </source>
</evidence>
<dbReference type="SUPFAM" id="SSF57850">
    <property type="entry name" value="RING/U-box"/>
    <property type="match status" value="1"/>
</dbReference>
<keyword evidence="3" id="KW-0808">Transferase</keyword>
<evidence type="ECO:0000313" key="11">
    <source>
        <dbReference type="EMBL" id="CAH1427584.1"/>
    </source>
</evidence>
<evidence type="ECO:0000256" key="1">
    <source>
        <dbReference type="ARBA" id="ARBA00000900"/>
    </source>
</evidence>
<accession>A0AAU9MI73</accession>
<dbReference type="GO" id="GO:0061630">
    <property type="term" value="F:ubiquitin protein ligase activity"/>
    <property type="evidence" value="ECO:0007669"/>
    <property type="project" value="UniProtKB-EC"/>
</dbReference>
<dbReference type="SMART" id="SM00184">
    <property type="entry name" value="RING"/>
    <property type="match status" value="1"/>
</dbReference>
<dbReference type="PANTHER" id="PTHR46077">
    <property type="entry name" value="E3 UBIQUITIN-PROTEIN LIGASE TOPORS"/>
    <property type="match status" value="1"/>
</dbReference>
<dbReference type="PROSITE" id="PS50089">
    <property type="entry name" value="ZF_RING_2"/>
    <property type="match status" value="1"/>
</dbReference>
<dbReference type="InterPro" id="IPR013083">
    <property type="entry name" value="Znf_RING/FYVE/PHD"/>
</dbReference>
<dbReference type="InterPro" id="IPR017907">
    <property type="entry name" value="Znf_RING_CS"/>
</dbReference>
<keyword evidence="8" id="KW-0804">Transcription</keyword>
<dbReference type="PANTHER" id="PTHR46077:SF1">
    <property type="entry name" value="TOP1 BINDING ARGININE_SERINE RICH PROTEIN, E3 UBIQUITIN LIGASE"/>
    <property type="match status" value="1"/>
</dbReference>
<keyword evidence="5 9" id="KW-0863">Zinc-finger</keyword>
<name>A0AAU9MI73_9ASTR</name>
<evidence type="ECO:0000256" key="4">
    <source>
        <dbReference type="ARBA" id="ARBA00022723"/>
    </source>
</evidence>
<sequence length="293" mass="33950">MESSSSSSSSSSSRCKQSPYSNLNQERFLRKHLRPAITGKSCPICLSLIEEAAVITVCFHAYCYDCIRKWSNLKRKCPLCNAEFDSLFVGIDLNTRTFRTKHLSSLRDTKFNNSIGHSNVRQRDFMGQRRAVGISREELNVVNKRTRPLPRQRSFGQSKMLPPGVTKQRILQWRVSIYEHNLRAVPCPTRRSLEQGFMGRNSNKERLLERIEPWIHRELHAVLGDPDPVMLVHVVTSLFISTLEKLQNNHLQPLQPFLLEKTSTFWHELRCFAESSFNMETYDTVVEYVKCSN</sequence>
<dbReference type="InterPro" id="IPR001841">
    <property type="entry name" value="Znf_RING"/>
</dbReference>
<organism evidence="11 12">
    <name type="scientific">Lactuca virosa</name>
    <dbReference type="NCBI Taxonomy" id="75947"/>
    <lineage>
        <taxon>Eukaryota</taxon>
        <taxon>Viridiplantae</taxon>
        <taxon>Streptophyta</taxon>
        <taxon>Embryophyta</taxon>
        <taxon>Tracheophyta</taxon>
        <taxon>Spermatophyta</taxon>
        <taxon>Magnoliopsida</taxon>
        <taxon>eudicotyledons</taxon>
        <taxon>Gunneridae</taxon>
        <taxon>Pentapetalae</taxon>
        <taxon>asterids</taxon>
        <taxon>campanulids</taxon>
        <taxon>Asterales</taxon>
        <taxon>Asteraceae</taxon>
        <taxon>Cichorioideae</taxon>
        <taxon>Cichorieae</taxon>
        <taxon>Lactucinae</taxon>
        <taxon>Lactuca</taxon>
    </lineage>
</organism>
<dbReference type="EMBL" id="CAKMRJ010002223">
    <property type="protein sequence ID" value="CAH1427584.1"/>
    <property type="molecule type" value="Genomic_DNA"/>
</dbReference>
<dbReference type="GO" id="GO:0006513">
    <property type="term" value="P:protein monoubiquitination"/>
    <property type="evidence" value="ECO:0007669"/>
    <property type="project" value="TreeGrafter"/>
</dbReference>
<dbReference type="GO" id="GO:0008270">
    <property type="term" value="F:zinc ion binding"/>
    <property type="evidence" value="ECO:0007669"/>
    <property type="project" value="UniProtKB-KW"/>
</dbReference>
<feature type="domain" description="RING-type" evidence="10">
    <location>
        <begin position="42"/>
        <end position="81"/>
    </location>
</feature>
<gene>
    <name evidence="11" type="ORF">LVIROSA_LOCUS14582</name>
</gene>
<proteinExistence type="predicted"/>
<dbReference type="PROSITE" id="PS00518">
    <property type="entry name" value="ZF_RING_1"/>
    <property type="match status" value="1"/>
</dbReference>
<keyword evidence="4" id="KW-0479">Metal-binding</keyword>
<comment type="caution">
    <text evidence="11">The sequence shown here is derived from an EMBL/GenBank/DDBJ whole genome shotgun (WGS) entry which is preliminary data.</text>
</comment>
<dbReference type="Proteomes" id="UP001157418">
    <property type="component" value="Unassembled WGS sequence"/>
</dbReference>
<evidence type="ECO:0000256" key="6">
    <source>
        <dbReference type="ARBA" id="ARBA00022833"/>
    </source>
</evidence>
<dbReference type="EC" id="2.3.2.27" evidence="2"/>
<evidence type="ECO:0000256" key="8">
    <source>
        <dbReference type="ARBA" id="ARBA00023163"/>
    </source>
</evidence>
<evidence type="ECO:0000313" key="12">
    <source>
        <dbReference type="Proteomes" id="UP001157418"/>
    </source>
</evidence>